<gene>
    <name evidence="2" type="ORF">AVEN_240292_1</name>
    <name evidence="3" type="ORF">AVEN_38749_1</name>
</gene>
<keyword evidence="4" id="KW-1185">Reference proteome</keyword>
<evidence type="ECO:0000313" key="3">
    <source>
        <dbReference type="EMBL" id="GBO46512.1"/>
    </source>
</evidence>
<comment type="caution">
    <text evidence="3">The sequence shown here is derived from an EMBL/GenBank/DDBJ whole genome shotgun (WGS) entry which is preliminary data.</text>
</comment>
<reference evidence="3 4" key="1">
    <citation type="journal article" date="2019" name="Sci. Rep.">
        <title>Orb-weaving spider Araneus ventricosus genome elucidates the spidroin gene catalogue.</title>
        <authorList>
            <person name="Kono N."/>
            <person name="Nakamura H."/>
            <person name="Ohtoshi R."/>
            <person name="Moran D.A.P."/>
            <person name="Shinohara A."/>
            <person name="Yoshida Y."/>
            <person name="Fujiwara M."/>
            <person name="Mori M."/>
            <person name="Tomita M."/>
            <person name="Arakawa K."/>
        </authorList>
    </citation>
    <scope>NUCLEOTIDE SEQUENCE [LARGE SCALE GENOMIC DNA]</scope>
</reference>
<proteinExistence type="predicted"/>
<protein>
    <recommendedName>
        <fullName evidence="1">ISXO2-like transposase domain-containing protein</fullName>
    </recommendedName>
</protein>
<evidence type="ECO:0000313" key="4">
    <source>
        <dbReference type="Proteomes" id="UP000499080"/>
    </source>
</evidence>
<dbReference type="PANTHER" id="PTHR47163">
    <property type="entry name" value="DDE_TNP_IS1595 DOMAIN-CONTAINING PROTEIN"/>
    <property type="match status" value="1"/>
</dbReference>
<evidence type="ECO:0000259" key="1">
    <source>
        <dbReference type="SMART" id="SM01126"/>
    </source>
</evidence>
<organism evidence="3 4">
    <name type="scientific">Araneus ventricosus</name>
    <name type="common">Orbweaver spider</name>
    <name type="synonym">Epeira ventricosa</name>
    <dbReference type="NCBI Taxonomy" id="182803"/>
    <lineage>
        <taxon>Eukaryota</taxon>
        <taxon>Metazoa</taxon>
        <taxon>Ecdysozoa</taxon>
        <taxon>Arthropoda</taxon>
        <taxon>Chelicerata</taxon>
        <taxon>Arachnida</taxon>
        <taxon>Araneae</taxon>
        <taxon>Araneomorphae</taxon>
        <taxon>Entelegynae</taxon>
        <taxon>Araneoidea</taxon>
        <taxon>Araneidae</taxon>
        <taxon>Araneus</taxon>
    </lineage>
</organism>
<dbReference type="EMBL" id="BGPR01074254">
    <property type="protein sequence ID" value="GBO46512.1"/>
    <property type="molecule type" value="Genomic_DNA"/>
</dbReference>
<evidence type="ECO:0000313" key="2">
    <source>
        <dbReference type="EMBL" id="GBO46506.1"/>
    </source>
</evidence>
<dbReference type="InterPro" id="IPR024445">
    <property type="entry name" value="Tnp_ISXO2-like"/>
</dbReference>
<dbReference type="SMART" id="SM01126">
    <property type="entry name" value="DDE_Tnp_IS1595"/>
    <property type="match status" value="1"/>
</dbReference>
<feature type="domain" description="ISXO2-like transposase" evidence="1">
    <location>
        <begin position="126"/>
        <end position="260"/>
    </location>
</feature>
<dbReference type="OrthoDB" id="6409943at2759"/>
<dbReference type="Pfam" id="PF12762">
    <property type="entry name" value="DDE_Tnp_IS1595"/>
    <property type="match status" value="1"/>
</dbReference>
<dbReference type="Proteomes" id="UP000499080">
    <property type="component" value="Unassembled WGS sequence"/>
</dbReference>
<dbReference type="PANTHER" id="PTHR47163:SF2">
    <property type="entry name" value="SI:DKEY-17M8.2"/>
    <property type="match status" value="1"/>
</dbReference>
<sequence>MDVTLWQLPNNEEAAIEFLKSTGIIHKERVCSNNHQMKLYITEPPIWRCCLRSCKERKGLRTKTWFEGRRIPFLTAVRFIYCWCQELTSVEFCELQLQMNHNTSVEWNCLMRETCLNALLSRPKVKIGGSNKIIEIDEGIFKKKKSTIGPQRVFGGICKETKECFLVAIPERSPTALMAAIEQNIEDETTIYTDCWQAYETSELQNAGYDLFTENHKYSFVDPDTGNNNQIADRLWGCTAWRNKRYHKESYFIEFMWRCLYPKTEMFSEMLKSIRGFMPPL</sequence>
<dbReference type="InterPro" id="IPR053164">
    <property type="entry name" value="IS1016-like_transposase"/>
</dbReference>
<dbReference type="EMBL" id="BGPR01074249">
    <property type="protein sequence ID" value="GBO46506.1"/>
    <property type="molecule type" value="Genomic_DNA"/>
</dbReference>
<dbReference type="AlphaFoldDB" id="A0A4Y2XE68"/>
<name>A0A4Y2XE68_ARAVE</name>
<accession>A0A4Y2XE68</accession>